<protein>
    <submittedName>
        <fullName evidence="4">Tetratricopeptide repeat protein</fullName>
    </submittedName>
</protein>
<gene>
    <name evidence="4" type="ORF">ACFQ0R_10690</name>
</gene>
<dbReference type="InterPro" id="IPR011990">
    <property type="entry name" value="TPR-like_helical_dom_sf"/>
</dbReference>
<keyword evidence="5" id="KW-1185">Reference proteome</keyword>
<dbReference type="EMBL" id="JBHTIV010000012">
    <property type="protein sequence ID" value="MFD0933063.1"/>
    <property type="molecule type" value="Genomic_DNA"/>
</dbReference>
<keyword evidence="1" id="KW-0677">Repeat</keyword>
<evidence type="ECO:0000256" key="2">
    <source>
        <dbReference type="ARBA" id="ARBA00022803"/>
    </source>
</evidence>
<dbReference type="InterPro" id="IPR019734">
    <property type="entry name" value="TPR_rpt"/>
</dbReference>
<dbReference type="Proteomes" id="UP001597049">
    <property type="component" value="Unassembled WGS sequence"/>
</dbReference>
<feature type="repeat" description="TPR" evidence="3">
    <location>
        <begin position="193"/>
        <end position="226"/>
    </location>
</feature>
<dbReference type="Pfam" id="PF07719">
    <property type="entry name" value="TPR_2"/>
    <property type="match status" value="1"/>
</dbReference>
<dbReference type="RefSeq" id="WP_379658370.1">
    <property type="nucleotide sequence ID" value="NZ_JBHTIV010000012.1"/>
</dbReference>
<proteinExistence type="predicted"/>
<evidence type="ECO:0000313" key="4">
    <source>
        <dbReference type="EMBL" id="MFD0933063.1"/>
    </source>
</evidence>
<evidence type="ECO:0000313" key="5">
    <source>
        <dbReference type="Proteomes" id="UP001597049"/>
    </source>
</evidence>
<dbReference type="PROSITE" id="PS50005">
    <property type="entry name" value="TPR"/>
    <property type="match status" value="1"/>
</dbReference>
<organism evidence="4 5">
    <name type="scientific">Psychroflexus salinarum</name>
    <dbReference type="NCBI Taxonomy" id="546024"/>
    <lineage>
        <taxon>Bacteria</taxon>
        <taxon>Pseudomonadati</taxon>
        <taxon>Bacteroidota</taxon>
        <taxon>Flavobacteriia</taxon>
        <taxon>Flavobacteriales</taxon>
        <taxon>Flavobacteriaceae</taxon>
        <taxon>Psychroflexus</taxon>
    </lineage>
</organism>
<dbReference type="PROSITE" id="PS51257">
    <property type="entry name" value="PROKAR_LIPOPROTEIN"/>
    <property type="match status" value="1"/>
</dbReference>
<comment type="caution">
    <text evidence="4">The sequence shown here is derived from an EMBL/GenBank/DDBJ whole genome shotgun (WGS) entry which is preliminary data.</text>
</comment>
<accession>A0ABW3GR89</accession>
<evidence type="ECO:0000256" key="1">
    <source>
        <dbReference type="ARBA" id="ARBA00022737"/>
    </source>
</evidence>
<dbReference type="SUPFAM" id="SSF48452">
    <property type="entry name" value="TPR-like"/>
    <property type="match status" value="1"/>
</dbReference>
<dbReference type="Gene3D" id="1.25.40.10">
    <property type="entry name" value="Tetratricopeptide repeat domain"/>
    <property type="match status" value="1"/>
</dbReference>
<name>A0ABW3GR89_9FLAO</name>
<sequence length="280" mass="33725">MRTVFKVFLFIPFVIIYSCSNEDKTSNKGTKNESSELTVDKARQEEIINEHLKNGAWKYQLYSQEYQSEIDKGLAKDSTIAYLWQQKSMPLLKKRKYEIGIEYLDKAVKYDRIKWQDYRAFIKCIFAKTYREAILDFEDYKDRFGYGFVMDHSFDFYIGLSYLQLNEFEKADEIFQKDYKYQLKENGKDWIHHLDLFYYGITKYELKEYQKAVEFFDLALEIYPNFSEVQLYKAVTLRKLGKNNEAKKYDVLAEMNGRKGNTINEANSIYELYPYQWTWD</sequence>
<reference evidence="5" key="1">
    <citation type="journal article" date="2019" name="Int. J. Syst. Evol. Microbiol.">
        <title>The Global Catalogue of Microorganisms (GCM) 10K type strain sequencing project: providing services to taxonomists for standard genome sequencing and annotation.</title>
        <authorList>
            <consortium name="The Broad Institute Genomics Platform"/>
            <consortium name="The Broad Institute Genome Sequencing Center for Infectious Disease"/>
            <person name="Wu L."/>
            <person name="Ma J."/>
        </authorList>
    </citation>
    <scope>NUCLEOTIDE SEQUENCE [LARGE SCALE GENOMIC DNA]</scope>
    <source>
        <strain evidence="5">CCUG 56752</strain>
    </source>
</reference>
<evidence type="ECO:0000256" key="3">
    <source>
        <dbReference type="PROSITE-ProRule" id="PRU00339"/>
    </source>
</evidence>
<keyword evidence="2 3" id="KW-0802">TPR repeat</keyword>
<dbReference type="InterPro" id="IPR013105">
    <property type="entry name" value="TPR_2"/>
</dbReference>